<accession>A0A6M0RQG6</accession>
<dbReference type="RefSeq" id="WP_163701079.1">
    <property type="nucleotide sequence ID" value="NZ_QXHD01000004.1"/>
</dbReference>
<evidence type="ECO:0000259" key="1">
    <source>
        <dbReference type="Pfam" id="PF00112"/>
    </source>
</evidence>
<reference evidence="2 3" key="1">
    <citation type="journal article" date="2020" name="Microb. Ecol.">
        <title>Ecogenomics of the Marine Benthic Filamentous Cyanobacterium Adonisia.</title>
        <authorList>
            <person name="Walter J.M."/>
            <person name="Coutinho F.H."/>
            <person name="Leomil L."/>
            <person name="Hargreaves P.I."/>
            <person name="Campeao M.E."/>
            <person name="Vieira V.V."/>
            <person name="Silva B.S."/>
            <person name="Fistarol G.O."/>
            <person name="Salomon P.S."/>
            <person name="Sawabe T."/>
            <person name="Mino S."/>
            <person name="Hosokawa M."/>
            <person name="Miyashita H."/>
            <person name="Maruyama F."/>
            <person name="van Verk M.C."/>
            <person name="Dutilh B.E."/>
            <person name="Thompson C.C."/>
            <person name="Thompson F.L."/>
        </authorList>
    </citation>
    <scope>NUCLEOTIDE SEQUENCE [LARGE SCALE GENOMIC DNA]</scope>
    <source>
        <strain evidence="2 3">CCMR0081</strain>
    </source>
</reference>
<gene>
    <name evidence="2" type="ORF">DXZ20_23135</name>
</gene>
<evidence type="ECO:0000313" key="2">
    <source>
        <dbReference type="EMBL" id="NEZ58487.1"/>
    </source>
</evidence>
<comment type="caution">
    <text evidence="2">The sequence shown here is derived from an EMBL/GenBank/DDBJ whole genome shotgun (WGS) entry which is preliminary data.</text>
</comment>
<evidence type="ECO:0000313" key="3">
    <source>
        <dbReference type="Proteomes" id="UP000481033"/>
    </source>
</evidence>
<dbReference type="CDD" id="cd02619">
    <property type="entry name" value="Peptidase_C1"/>
    <property type="match status" value="1"/>
</dbReference>
<dbReference type="InterPro" id="IPR000668">
    <property type="entry name" value="Peptidase_C1A_C"/>
</dbReference>
<dbReference type="Pfam" id="PF00112">
    <property type="entry name" value="Peptidase_C1"/>
    <property type="match status" value="1"/>
</dbReference>
<dbReference type="Gene3D" id="3.90.70.10">
    <property type="entry name" value="Cysteine proteinases"/>
    <property type="match status" value="2"/>
</dbReference>
<dbReference type="InterPro" id="IPR038765">
    <property type="entry name" value="Papain-like_cys_pep_sf"/>
</dbReference>
<sequence length="665" mass="74880">MGDRKTGWITDGQSLQDYQLENQEVRALLTRVKVTKQFIRFLEKAKQEITQNDEEILAATQQEPSEENLIPRFFRSLKKWFTKDASSNELLNTSIKHLQNNIKQILANVDSDIELFDAELVIPNDYQAQKDVVNSDRIAPPIDTEISQHLAKILDSSLANLPKSVAFNHELLAQVEGALQELSPISAQEKAAYSKLIEDAFHLLPELISKLSNAPILQELMQQPELIANFTNFTDSKMLKELMQQPELIANLTNFKNLISPTRPSGDKLKIRQFPLPTTDPDSVTGEAKTIRLQLPLTRHLVNRITHGEDILLELPRVVDLSYWCSPVKDQGSLNACTSSAIASLVEYFQNRYAQGSSADGTFTPSHLSARFLYKVARRLGAGELGADAVKRYGRYLKTETGQAVSEAKQQALLQQLKADMEVAFTSTAQLQKYIDDEKIAEFMTDFTDIGASLRQTFKALQLFGIPQERYWPYTSSSPDFDLEPSPFCYAFAQSYQALKYFRLDPITENPGSPNEPTLECAQIILSQIKVILASGFPAVFGFIHDATYDQPYGKTYTNGGNIVCPIDSEKISALKQQIHDPNNSQVTGHAALAIGYDDDRRAFLIQNSWGTDWGKQGYGWLSYDYVLQGLATHWWTLLTTKWVEVSNYGLDTRLTTPIKTKKDK</sequence>
<dbReference type="Proteomes" id="UP000481033">
    <property type="component" value="Unassembled WGS sequence"/>
</dbReference>
<dbReference type="GO" id="GO:0006508">
    <property type="term" value="P:proteolysis"/>
    <property type="evidence" value="ECO:0007669"/>
    <property type="project" value="InterPro"/>
</dbReference>
<proteinExistence type="predicted"/>
<organism evidence="2 3">
    <name type="scientific">Adonisia turfae CCMR0081</name>
    <dbReference type="NCBI Taxonomy" id="2292702"/>
    <lineage>
        <taxon>Bacteria</taxon>
        <taxon>Bacillati</taxon>
        <taxon>Cyanobacteriota</taxon>
        <taxon>Adonisia</taxon>
        <taxon>Adonisia turfae</taxon>
    </lineage>
</organism>
<dbReference type="SUPFAM" id="SSF54001">
    <property type="entry name" value="Cysteine proteinases"/>
    <property type="match status" value="1"/>
</dbReference>
<dbReference type="AlphaFoldDB" id="A0A6M0RQG6"/>
<feature type="domain" description="Peptidase C1A papain C-terminal" evidence="1">
    <location>
        <begin position="571"/>
        <end position="624"/>
    </location>
</feature>
<dbReference type="EMBL" id="QXHD01000004">
    <property type="protein sequence ID" value="NEZ58487.1"/>
    <property type="molecule type" value="Genomic_DNA"/>
</dbReference>
<dbReference type="GO" id="GO:0008234">
    <property type="term" value="F:cysteine-type peptidase activity"/>
    <property type="evidence" value="ECO:0007669"/>
    <property type="project" value="InterPro"/>
</dbReference>
<protein>
    <recommendedName>
        <fullName evidence="1">Peptidase C1A papain C-terminal domain-containing protein</fullName>
    </recommendedName>
</protein>
<name>A0A6M0RQG6_9CYAN</name>
<keyword evidence="3" id="KW-1185">Reference proteome</keyword>